<dbReference type="Pfam" id="PF04542">
    <property type="entry name" value="Sigma70_r2"/>
    <property type="match status" value="1"/>
</dbReference>
<comment type="similarity">
    <text evidence="1">Belongs to the sigma-70 factor family. ECF subfamily.</text>
</comment>
<comment type="caution">
    <text evidence="7">The sequence shown here is derived from an EMBL/GenBank/DDBJ whole genome shotgun (WGS) entry which is preliminary data.</text>
</comment>
<dbReference type="InterPro" id="IPR013324">
    <property type="entry name" value="RNA_pol_sigma_r3/r4-like"/>
</dbReference>
<evidence type="ECO:0000256" key="1">
    <source>
        <dbReference type="ARBA" id="ARBA00010641"/>
    </source>
</evidence>
<dbReference type="Gene3D" id="1.10.1740.10">
    <property type="match status" value="1"/>
</dbReference>
<gene>
    <name evidence="7" type="ORF">GCM10011511_14440</name>
</gene>
<keyword evidence="2" id="KW-0805">Transcription regulation</keyword>
<evidence type="ECO:0000256" key="3">
    <source>
        <dbReference type="ARBA" id="ARBA00023082"/>
    </source>
</evidence>
<dbReference type="Proteomes" id="UP000607559">
    <property type="component" value="Unassembled WGS sequence"/>
</dbReference>
<protein>
    <submittedName>
        <fullName evidence="7">DNA-directed RNA polymerase sigma-70 factor</fullName>
    </submittedName>
</protein>
<evidence type="ECO:0000256" key="2">
    <source>
        <dbReference type="ARBA" id="ARBA00023015"/>
    </source>
</evidence>
<dbReference type="Gene3D" id="1.10.10.10">
    <property type="entry name" value="Winged helix-like DNA-binding domain superfamily/Winged helix DNA-binding domain"/>
    <property type="match status" value="1"/>
</dbReference>
<dbReference type="SUPFAM" id="SSF88659">
    <property type="entry name" value="Sigma3 and sigma4 domains of RNA polymerase sigma factors"/>
    <property type="match status" value="1"/>
</dbReference>
<reference evidence="7" key="1">
    <citation type="journal article" date="2014" name="Int. J. Syst. Evol. Microbiol.">
        <title>Complete genome sequence of Corynebacterium casei LMG S-19264T (=DSM 44701T), isolated from a smear-ripened cheese.</title>
        <authorList>
            <consortium name="US DOE Joint Genome Institute (JGI-PGF)"/>
            <person name="Walter F."/>
            <person name="Albersmeier A."/>
            <person name="Kalinowski J."/>
            <person name="Ruckert C."/>
        </authorList>
    </citation>
    <scope>NUCLEOTIDE SEQUENCE</scope>
    <source>
        <strain evidence="7">CGMCC 1.15448</strain>
    </source>
</reference>
<keyword evidence="4" id="KW-0804">Transcription</keyword>
<keyword evidence="3" id="KW-0731">Sigma factor</keyword>
<accession>A0A8J2UB32</accession>
<dbReference type="InterPro" id="IPR036388">
    <property type="entry name" value="WH-like_DNA-bd_sf"/>
</dbReference>
<feature type="domain" description="RNA polymerase sigma-70 region 2" evidence="5">
    <location>
        <begin position="27"/>
        <end position="92"/>
    </location>
</feature>
<dbReference type="NCBIfam" id="TIGR02937">
    <property type="entry name" value="sigma70-ECF"/>
    <property type="match status" value="1"/>
</dbReference>
<dbReference type="RefSeq" id="WP_188929986.1">
    <property type="nucleotide sequence ID" value="NZ_BMJC01000001.1"/>
</dbReference>
<dbReference type="GO" id="GO:0016987">
    <property type="term" value="F:sigma factor activity"/>
    <property type="evidence" value="ECO:0007669"/>
    <property type="project" value="UniProtKB-KW"/>
</dbReference>
<name>A0A8J2UB32_9BACT</name>
<dbReference type="PANTHER" id="PTHR43133">
    <property type="entry name" value="RNA POLYMERASE ECF-TYPE SIGMA FACTO"/>
    <property type="match status" value="1"/>
</dbReference>
<dbReference type="GO" id="GO:0000428">
    <property type="term" value="C:DNA-directed RNA polymerase complex"/>
    <property type="evidence" value="ECO:0007669"/>
    <property type="project" value="UniProtKB-KW"/>
</dbReference>
<dbReference type="GO" id="GO:0006352">
    <property type="term" value="P:DNA-templated transcription initiation"/>
    <property type="evidence" value="ECO:0007669"/>
    <property type="project" value="InterPro"/>
</dbReference>
<dbReference type="InterPro" id="IPR007627">
    <property type="entry name" value="RNA_pol_sigma70_r2"/>
</dbReference>
<dbReference type="InterPro" id="IPR013249">
    <property type="entry name" value="RNA_pol_sigma70_r4_t2"/>
</dbReference>
<reference evidence="7" key="2">
    <citation type="submission" date="2020-09" db="EMBL/GenBank/DDBJ databases">
        <authorList>
            <person name="Sun Q."/>
            <person name="Zhou Y."/>
        </authorList>
    </citation>
    <scope>NUCLEOTIDE SEQUENCE</scope>
    <source>
        <strain evidence="7">CGMCC 1.15448</strain>
    </source>
</reference>
<dbReference type="PANTHER" id="PTHR43133:SF46">
    <property type="entry name" value="RNA POLYMERASE SIGMA-70 FACTOR ECF SUBFAMILY"/>
    <property type="match status" value="1"/>
</dbReference>
<keyword evidence="8" id="KW-1185">Reference proteome</keyword>
<evidence type="ECO:0000256" key="4">
    <source>
        <dbReference type="ARBA" id="ARBA00023163"/>
    </source>
</evidence>
<dbReference type="InterPro" id="IPR014284">
    <property type="entry name" value="RNA_pol_sigma-70_dom"/>
</dbReference>
<sequence>MPFDGIYNEPELLRQISHGDRDAFRALYHHYYAYIQRYIALFESSGDYLDELTQDVFVRIWEKRGHLEKVESLRSYLFLISRNIVFNYLRSLKVQQKVKELEGLPDPAGDDLEDQMLFKQYYRIALEAMDKLPPGRRKVLKMSIDDGLSLDEIAQELHISRAGVKKQLYAATAFVRQYLHEHGEMTVLLLIFLSLFEC</sequence>
<dbReference type="InterPro" id="IPR013325">
    <property type="entry name" value="RNA_pol_sigma_r2"/>
</dbReference>
<dbReference type="SUPFAM" id="SSF88946">
    <property type="entry name" value="Sigma2 domain of RNA polymerase sigma factors"/>
    <property type="match status" value="1"/>
</dbReference>
<dbReference type="Pfam" id="PF08281">
    <property type="entry name" value="Sigma70_r4_2"/>
    <property type="match status" value="1"/>
</dbReference>
<dbReference type="EMBL" id="BMJC01000001">
    <property type="protein sequence ID" value="GGA92170.1"/>
    <property type="molecule type" value="Genomic_DNA"/>
</dbReference>
<keyword evidence="7" id="KW-0240">DNA-directed RNA polymerase</keyword>
<feature type="domain" description="RNA polymerase sigma factor 70 region 4 type 2" evidence="6">
    <location>
        <begin position="124"/>
        <end position="171"/>
    </location>
</feature>
<evidence type="ECO:0000313" key="7">
    <source>
        <dbReference type="EMBL" id="GGA92170.1"/>
    </source>
</evidence>
<dbReference type="AlphaFoldDB" id="A0A8J2UB32"/>
<proteinExistence type="inferred from homology"/>
<evidence type="ECO:0000259" key="5">
    <source>
        <dbReference type="Pfam" id="PF04542"/>
    </source>
</evidence>
<evidence type="ECO:0000259" key="6">
    <source>
        <dbReference type="Pfam" id="PF08281"/>
    </source>
</evidence>
<dbReference type="InterPro" id="IPR039425">
    <property type="entry name" value="RNA_pol_sigma-70-like"/>
</dbReference>
<evidence type="ECO:0000313" key="8">
    <source>
        <dbReference type="Proteomes" id="UP000607559"/>
    </source>
</evidence>
<organism evidence="7 8">
    <name type="scientific">Puia dinghuensis</name>
    <dbReference type="NCBI Taxonomy" id="1792502"/>
    <lineage>
        <taxon>Bacteria</taxon>
        <taxon>Pseudomonadati</taxon>
        <taxon>Bacteroidota</taxon>
        <taxon>Chitinophagia</taxon>
        <taxon>Chitinophagales</taxon>
        <taxon>Chitinophagaceae</taxon>
        <taxon>Puia</taxon>
    </lineage>
</organism>
<dbReference type="GO" id="GO:0003677">
    <property type="term" value="F:DNA binding"/>
    <property type="evidence" value="ECO:0007669"/>
    <property type="project" value="InterPro"/>
</dbReference>